<comment type="caution">
    <text evidence="5">The sequence shown here is derived from an EMBL/GenBank/DDBJ whole genome shotgun (WGS) entry which is preliminary data.</text>
</comment>
<feature type="compositionally biased region" description="Low complexity" evidence="1">
    <location>
        <begin position="149"/>
        <end position="161"/>
    </location>
</feature>
<evidence type="ECO:0000313" key="6">
    <source>
        <dbReference type="Proteomes" id="UP000597989"/>
    </source>
</evidence>
<feature type="signal peptide" evidence="3">
    <location>
        <begin position="1"/>
        <end position="30"/>
    </location>
</feature>
<evidence type="ECO:0000256" key="1">
    <source>
        <dbReference type="SAM" id="MobiDB-lite"/>
    </source>
</evidence>
<dbReference type="EMBL" id="BMMT01000017">
    <property type="protein sequence ID" value="GGJ00073.1"/>
    <property type="molecule type" value="Genomic_DNA"/>
</dbReference>
<reference evidence="5" key="3">
    <citation type="submission" date="2020-09" db="EMBL/GenBank/DDBJ databases">
        <authorList>
            <person name="Sun Q."/>
            <person name="Zhou Y."/>
        </authorList>
    </citation>
    <scope>NUCLEOTIDE SEQUENCE</scope>
    <source>
        <strain evidence="5">CGMCC 4.7206</strain>
    </source>
</reference>
<evidence type="ECO:0000256" key="3">
    <source>
        <dbReference type="SAM" id="SignalP"/>
    </source>
</evidence>
<proteinExistence type="predicted"/>
<evidence type="ECO:0000313" key="5">
    <source>
        <dbReference type="EMBL" id="GGJ00073.1"/>
    </source>
</evidence>
<dbReference type="EMBL" id="BAAAHC010000003">
    <property type="protein sequence ID" value="GAA0506937.1"/>
    <property type="molecule type" value="Genomic_DNA"/>
</dbReference>
<evidence type="ECO:0000256" key="2">
    <source>
        <dbReference type="SAM" id="Phobius"/>
    </source>
</evidence>
<name>A0A917NIC3_9PSEU</name>
<dbReference type="RefSeq" id="WP_229680370.1">
    <property type="nucleotide sequence ID" value="NZ_BAAAHC010000003.1"/>
</dbReference>
<organism evidence="5 6">
    <name type="scientific">Saccharopolyspora thermophila</name>
    <dbReference type="NCBI Taxonomy" id="89367"/>
    <lineage>
        <taxon>Bacteria</taxon>
        <taxon>Bacillati</taxon>
        <taxon>Actinomycetota</taxon>
        <taxon>Actinomycetes</taxon>
        <taxon>Pseudonocardiales</taxon>
        <taxon>Pseudonocardiaceae</taxon>
        <taxon>Saccharopolyspora</taxon>
    </lineage>
</organism>
<feature type="compositionally biased region" description="Low complexity" evidence="1">
    <location>
        <begin position="199"/>
        <end position="217"/>
    </location>
</feature>
<feature type="transmembrane region" description="Helical" evidence="2">
    <location>
        <begin position="276"/>
        <end position="299"/>
    </location>
</feature>
<dbReference type="Proteomes" id="UP000597989">
    <property type="component" value="Unassembled WGS sequence"/>
</dbReference>
<keyword evidence="2" id="KW-1133">Transmembrane helix</keyword>
<accession>A0A917NIC3</accession>
<feature type="chain" id="PRO_5037985152" evidence="3">
    <location>
        <begin position="31"/>
        <end position="303"/>
    </location>
</feature>
<keyword evidence="2" id="KW-0472">Membrane</keyword>
<keyword evidence="7" id="KW-1185">Reference proteome</keyword>
<gene>
    <name evidence="4" type="ORF">GCM10009545_06240</name>
    <name evidence="5" type="ORF">GCM10011581_41510</name>
</gene>
<feature type="compositionally biased region" description="Pro residues" evidence="1">
    <location>
        <begin position="162"/>
        <end position="198"/>
    </location>
</feature>
<feature type="region of interest" description="Disordered" evidence="1">
    <location>
        <begin position="146"/>
        <end position="254"/>
    </location>
</feature>
<reference evidence="4" key="4">
    <citation type="submission" date="2023-12" db="EMBL/GenBank/DDBJ databases">
        <authorList>
            <person name="Sun Q."/>
            <person name="Inoue M."/>
        </authorList>
    </citation>
    <scope>NUCLEOTIDE SEQUENCE</scope>
    <source>
        <strain evidence="4">JCM 10664</strain>
    </source>
</reference>
<reference evidence="5 6" key="1">
    <citation type="journal article" date="2014" name="Int. J. Syst. Evol. Microbiol.">
        <title>Complete genome sequence of Corynebacterium casei LMG S-19264T (=DSM 44701T), isolated from a smear-ripened cheese.</title>
        <authorList>
            <consortium name="US DOE Joint Genome Institute (JGI-PGF)"/>
            <person name="Walter F."/>
            <person name="Albersmeier A."/>
            <person name="Kalinowski J."/>
            <person name="Ruckert C."/>
        </authorList>
    </citation>
    <scope>NUCLEOTIDE SEQUENCE [LARGE SCALE GENOMIC DNA]</scope>
    <source>
        <strain evidence="5 6">CGMCC 4.7206</strain>
    </source>
</reference>
<evidence type="ECO:0000313" key="4">
    <source>
        <dbReference type="EMBL" id="GAA0506937.1"/>
    </source>
</evidence>
<keyword evidence="3" id="KW-0732">Signal</keyword>
<keyword evidence="2" id="KW-0812">Transmembrane</keyword>
<evidence type="ECO:0000313" key="7">
    <source>
        <dbReference type="Proteomes" id="UP001500220"/>
    </source>
</evidence>
<protein>
    <submittedName>
        <fullName evidence="5">Uncharacterized protein</fullName>
    </submittedName>
</protein>
<dbReference type="Proteomes" id="UP001500220">
    <property type="component" value="Unassembled WGS sequence"/>
</dbReference>
<dbReference type="AlphaFoldDB" id="A0A917NIC3"/>
<reference evidence="4 7" key="2">
    <citation type="journal article" date="2019" name="Int. J. Syst. Evol. Microbiol.">
        <title>The Global Catalogue of Microorganisms (GCM) 10K type strain sequencing project: providing services to taxonomists for standard genome sequencing and annotation.</title>
        <authorList>
            <consortium name="The Broad Institute Genomics Platform"/>
            <consortium name="The Broad Institute Genome Sequencing Center for Infectious Disease"/>
            <person name="Wu L."/>
            <person name="Ma J."/>
        </authorList>
    </citation>
    <scope>NUCLEOTIDE SEQUENCE [LARGE SCALE GENOMIC DNA]</scope>
    <source>
        <strain evidence="4 7">JCM 10664</strain>
    </source>
</reference>
<sequence>MKPLGRTVAAGLVGLVMAAGALFGAGTATAADTLVVDQPLAVVRAEVGQLVAIAPSTLDSKVRDAVLLAMPLAFGPADDAAQRFAALPPIPLGPAAEGRTFYSGRDIAEAASPRLAEIGLPAAKVDAVTWHFTNLVSLGNALTVRAEPAEAPSSPPTSEQPRPTPPPQHTPAPPTSRQAPVPPSQAAVPPPAAPPSTPTPGLAPSSAAPAAISVLPPDLRSAPGAVPPWAPASHDQVPGLSPDLGDLARQQRAREQEEIRAAGRAEALPTEVTERVAAPVLIAAISLAVVTAGLIRSWVLRRQ</sequence>